<feature type="compositionally biased region" description="Polar residues" evidence="7">
    <location>
        <begin position="192"/>
        <end position="203"/>
    </location>
</feature>
<dbReference type="SMART" id="SM00664">
    <property type="entry name" value="DoH"/>
    <property type="match status" value="1"/>
</dbReference>
<dbReference type="InterPro" id="IPR006593">
    <property type="entry name" value="Cyt_b561/ferric_Rdtase_TM"/>
</dbReference>
<evidence type="ECO:0000256" key="7">
    <source>
        <dbReference type="SAM" id="MobiDB-lite"/>
    </source>
</evidence>
<feature type="transmembrane region" description="Helical" evidence="8">
    <location>
        <begin position="349"/>
        <end position="368"/>
    </location>
</feature>
<evidence type="ECO:0000259" key="10">
    <source>
        <dbReference type="PROSITE" id="PS50836"/>
    </source>
</evidence>
<feature type="compositionally biased region" description="Low complexity" evidence="7">
    <location>
        <begin position="206"/>
        <end position="254"/>
    </location>
</feature>
<evidence type="ECO:0000256" key="8">
    <source>
        <dbReference type="SAM" id="Phobius"/>
    </source>
</evidence>
<keyword evidence="12" id="KW-1185">Reference proteome</keyword>
<dbReference type="VEuPathDB" id="FungiDB:PV08_04366"/>
<dbReference type="GeneID" id="27331449"/>
<dbReference type="PROSITE" id="PS50836">
    <property type="entry name" value="DOMON"/>
    <property type="match status" value="1"/>
</dbReference>
<dbReference type="SUPFAM" id="SSF49344">
    <property type="entry name" value="CBD9-like"/>
    <property type="match status" value="1"/>
</dbReference>
<keyword evidence="2" id="KW-0813">Transport</keyword>
<keyword evidence="9" id="KW-0732">Signal</keyword>
<keyword evidence="4" id="KW-0249">Electron transport</keyword>
<feature type="transmembrane region" description="Helical" evidence="8">
    <location>
        <begin position="417"/>
        <end position="441"/>
    </location>
</feature>
<dbReference type="EMBL" id="KN847494">
    <property type="protein sequence ID" value="KIW17175.1"/>
    <property type="molecule type" value="Genomic_DNA"/>
</dbReference>
<feature type="region of interest" description="Disordered" evidence="7">
    <location>
        <begin position="449"/>
        <end position="479"/>
    </location>
</feature>
<evidence type="ECO:0000256" key="2">
    <source>
        <dbReference type="ARBA" id="ARBA00022448"/>
    </source>
</evidence>
<accession>A0A0D2BEW9</accession>
<dbReference type="GO" id="GO:0016020">
    <property type="term" value="C:membrane"/>
    <property type="evidence" value="ECO:0007669"/>
    <property type="project" value="UniProtKB-SubCell"/>
</dbReference>
<evidence type="ECO:0000256" key="6">
    <source>
        <dbReference type="ARBA" id="ARBA00023136"/>
    </source>
</evidence>
<feature type="transmembrane region" description="Helical" evidence="8">
    <location>
        <begin position="282"/>
        <end position="306"/>
    </location>
</feature>
<feature type="compositionally biased region" description="Basic and acidic residues" evidence="7">
    <location>
        <begin position="468"/>
        <end position="479"/>
    </location>
</feature>
<evidence type="ECO:0000256" key="3">
    <source>
        <dbReference type="ARBA" id="ARBA00022692"/>
    </source>
</evidence>
<organism evidence="11 12">
    <name type="scientific">Exophiala spinifera</name>
    <dbReference type="NCBI Taxonomy" id="91928"/>
    <lineage>
        <taxon>Eukaryota</taxon>
        <taxon>Fungi</taxon>
        <taxon>Dikarya</taxon>
        <taxon>Ascomycota</taxon>
        <taxon>Pezizomycotina</taxon>
        <taxon>Eurotiomycetes</taxon>
        <taxon>Chaetothyriomycetidae</taxon>
        <taxon>Chaetothyriales</taxon>
        <taxon>Herpotrichiellaceae</taxon>
        <taxon>Exophiala</taxon>
    </lineage>
</organism>
<evidence type="ECO:0000256" key="5">
    <source>
        <dbReference type="ARBA" id="ARBA00022989"/>
    </source>
</evidence>
<dbReference type="HOGENOM" id="CLU_031471_1_0_1"/>
<keyword evidence="3 8" id="KW-0812">Transmembrane</keyword>
<dbReference type="Proteomes" id="UP000053328">
    <property type="component" value="Unassembled WGS sequence"/>
</dbReference>
<dbReference type="SMART" id="SM00665">
    <property type="entry name" value="B561"/>
    <property type="match status" value="1"/>
</dbReference>
<dbReference type="Gene3D" id="1.20.120.1770">
    <property type="match status" value="1"/>
</dbReference>
<feature type="signal peptide" evidence="9">
    <location>
        <begin position="1"/>
        <end position="23"/>
    </location>
</feature>
<dbReference type="InterPro" id="IPR015920">
    <property type="entry name" value="Cellobiose_DH-like_cyt"/>
</dbReference>
<dbReference type="STRING" id="91928.A0A0D2BEW9"/>
<feature type="domain" description="DOMON" evidence="10">
    <location>
        <begin position="43"/>
        <end position="166"/>
    </location>
</feature>
<dbReference type="Pfam" id="PF16010">
    <property type="entry name" value="CDH-cyt"/>
    <property type="match status" value="1"/>
</dbReference>
<feature type="chain" id="PRO_5002238969" description="DOMON domain-containing protein" evidence="9">
    <location>
        <begin position="24"/>
        <end position="479"/>
    </location>
</feature>
<dbReference type="Pfam" id="PF03188">
    <property type="entry name" value="Cytochrom_B561"/>
    <property type="match status" value="1"/>
</dbReference>
<dbReference type="OrthoDB" id="19261at2759"/>
<dbReference type="PANTHER" id="PTHR47797:SF1">
    <property type="entry name" value="CYTOCHROME B561 DOMAIN-CONTAINING PROTEIN-RELATED"/>
    <property type="match status" value="1"/>
</dbReference>
<dbReference type="PANTHER" id="PTHR47797">
    <property type="entry name" value="DEHYDROGENASE, PUTATIVE (AFU_ORTHOLOGUE AFUA_8G05805)-RELATED"/>
    <property type="match status" value="1"/>
</dbReference>
<dbReference type="RefSeq" id="XP_016237391.1">
    <property type="nucleotide sequence ID" value="XM_016378714.1"/>
</dbReference>
<gene>
    <name evidence="11" type="ORF">PV08_04366</name>
</gene>
<feature type="compositionally biased region" description="Polar residues" evidence="7">
    <location>
        <begin position="263"/>
        <end position="277"/>
    </location>
</feature>
<protein>
    <recommendedName>
        <fullName evidence="10">DOMON domain-containing protein</fullName>
    </recommendedName>
</protein>
<keyword evidence="6 8" id="KW-0472">Membrane</keyword>
<reference evidence="11 12" key="1">
    <citation type="submission" date="2015-01" db="EMBL/GenBank/DDBJ databases">
        <title>The Genome Sequence of Exophiala spinifera CBS89968.</title>
        <authorList>
            <consortium name="The Broad Institute Genomics Platform"/>
            <person name="Cuomo C."/>
            <person name="de Hoog S."/>
            <person name="Gorbushina A."/>
            <person name="Stielow B."/>
            <person name="Teixiera M."/>
            <person name="Abouelleil A."/>
            <person name="Chapman S.B."/>
            <person name="Priest M."/>
            <person name="Young S.K."/>
            <person name="Wortman J."/>
            <person name="Nusbaum C."/>
            <person name="Birren B."/>
        </authorList>
    </citation>
    <scope>NUCLEOTIDE SEQUENCE [LARGE SCALE GENOMIC DNA]</scope>
    <source>
        <strain evidence="11 12">CBS 89968</strain>
    </source>
</reference>
<feature type="transmembrane region" description="Helical" evidence="8">
    <location>
        <begin position="388"/>
        <end position="405"/>
    </location>
</feature>
<feature type="region of interest" description="Disordered" evidence="7">
    <location>
        <begin position="189"/>
        <end position="277"/>
    </location>
</feature>
<evidence type="ECO:0000256" key="9">
    <source>
        <dbReference type="SAM" id="SignalP"/>
    </source>
</evidence>
<evidence type="ECO:0000313" key="11">
    <source>
        <dbReference type="EMBL" id="KIW17175.1"/>
    </source>
</evidence>
<evidence type="ECO:0000256" key="1">
    <source>
        <dbReference type="ARBA" id="ARBA00004370"/>
    </source>
</evidence>
<name>A0A0D2BEW9_9EURO</name>
<keyword evidence="5 8" id="KW-1133">Transmembrane helix</keyword>
<proteinExistence type="predicted"/>
<dbReference type="Gene3D" id="2.60.40.1210">
    <property type="entry name" value="Cellobiose dehydrogenase, cytochrome domain"/>
    <property type="match status" value="1"/>
</dbReference>
<dbReference type="CDD" id="cd08760">
    <property type="entry name" value="Cyt_b561_FRRS1_like"/>
    <property type="match status" value="1"/>
</dbReference>
<dbReference type="CDD" id="cd09630">
    <property type="entry name" value="CDH_like_cytochrome"/>
    <property type="match status" value="1"/>
</dbReference>
<comment type="subcellular location">
    <subcellularLocation>
        <location evidence="1">Membrane</location>
    </subcellularLocation>
</comment>
<dbReference type="InterPro" id="IPR005018">
    <property type="entry name" value="DOMON_domain"/>
</dbReference>
<evidence type="ECO:0000256" key="4">
    <source>
        <dbReference type="ARBA" id="ARBA00022982"/>
    </source>
</evidence>
<sequence>MVIMKALATAALGTFFASTSSSAFTNTSPVAGSTAQFAQFSGSNYAISVNVPSDTASSGSGSIYLQISAPSGTQWVGFGQGSQMAGANMFVVYAADSNNVTVSPRLGTGQVQPRVNSDAQVSVLEGTGITSSGAMVANIRCDSCLSWNGGSMDPTDSSSSWIWAYKTGDALDSTSVSESISQHDTEGAFSLDLTTGTGGSSPNPFAAASGTTDSSSSAAPSGTSGPSQTAAASGAASETATATTTSAGSASTGGVSNPLVGTDPSNAGTSTSVTDPNKSTRIAHATIMSLTFVLLFPLSSLTIYLGYREKVRHIHGPLQAVSIILMLVGLGLGVKLADKLDEIDEYHQVIGFVLVAWMVFFQPVLGLLQHLHFRKNGTRSPMGHGHRWAGRAFILLGIVNGGLGFKQSGKVGSTNVPTYSVVVYSVFAVVIFLIYIAVVILGPRMSARNGSNAGPGEKPRPRSQGYEMHNRSADGRGFI</sequence>
<evidence type="ECO:0000313" key="12">
    <source>
        <dbReference type="Proteomes" id="UP000053328"/>
    </source>
</evidence>
<dbReference type="AlphaFoldDB" id="A0A0D2BEW9"/>
<feature type="transmembrane region" description="Helical" evidence="8">
    <location>
        <begin position="318"/>
        <end position="337"/>
    </location>
</feature>